<dbReference type="InterPro" id="IPR010262">
    <property type="entry name" value="Arylsulfotransferase_bact"/>
</dbReference>
<protein>
    <recommendedName>
        <fullName evidence="3">ArsR family transcriptional regulator</fullName>
    </recommendedName>
</protein>
<dbReference type="Proteomes" id="UP000008311">
    <property type="component" value="Unassembled WGS sequence"/>
</dbReference>
<evidence type="ECO:0000313" key="2">
    <source>
        <dbReference type="Proteomes" id="UP000008311"/>
    </source>
</evidence>
<reference evidence="2" key="1">
    <citation type="journal article" date="2010" name="Nat. Biotechnol.">
        <title>Draft genome sequence of the oilseed species Ricinus communis.</title>
        <authorList>
            <person name="Chan A.P."/>
            <person name="Crabtree J."/>
            <person name="Zhao Q."/>
            <person name="Lorenzi H."/>
            <person name="Orvis J."/>
            <person name="Puiu D."/>
            <person name="Melake-Berhan A."/>
            <person name="Jones K.M."/>
            <person name="Redman J."/>
            <person name="Chen G."/>
            <person name="Cahoon E.B."/>
            <person name="Gedil M."/>
            <person name="Stanke M."/>
            <person name="Haas B.J."/>
            <person name="Wortman J.R."/>
            <person name="Fraser-Liggett C.M."/>
            <person name="Ravel J."/>
            <person name="Rabinowicz P.D."/>
        </authorList>
    </citation>
    <scope>NUCLEOTIDE SEQUENCE [LARGE SCALE GENOMIC DNA]</scope>
    <source>
        <strain evidence="2">cv. Hale</strain>
    </source>
</reference>
<accession>B9TG31</accession>
<dbReference type="AlphaFoldDB" id="B9TG31"/>
<evidence type="ECO:0000313" key="1">
    <source>
        <dbReference type="EMBL" id="EEF25183.1"/>
    </source>
</evidence>
<dbReference type="InParanoid" id="B9TG31"/>
<feature type="non-terminal residue" evidence="1">
    <location>
        <position position="373"/>
    </location>
</feature>
<dbReference type="PANTHER" id="PTHR35340">
    <property type="entry name" value="PQQ ENZYME REPEAT PROTEIN-RELATED"/>
    <property type="match status" value="1"/>
</dbReference>
<evidence type="ECO:0008006" key="3">
    <source>
        <dbReference type="Google" id="ProtNLM"/>
    </source>
</evidence>
<dbReference type="PANTHER" id="PTHR35340:SF5">
    <property type="entry name" value="ASST-DOMAIN-CONTAINING PROTEIN"/>
    <property type="match status" value="1"/>
</dbReference>
<dbReference type="InterPro" id="IPR053143">
    <property type="entry name" value="Arylsulfate_ST"/>
</dbReference>
<dbReference type="Pfam" id="PF05935">
    <property type="entry name" value="Arylsulfotrans"/>
    <property type="match status" value="1"/>
</dbReference>
<dbReference type="SUPFAM" id="SSF50998">
    <property type="entry name" value="Quinoprotein alcohol dehydrogenase-like"/>
    <property type="match status" value="1"/>
</dbReference>
<sequence>MSTYSFCIRASLRKMPRLIHNERDAMTATSTRRQARLLQRQQQARRLQTAALLALCMLPVAAVFAAPSVFPTGVTRYEPQKAWNGYVLFSGQDKKTHLIDMNGNEVHQWAQEGFPPVLVDPAKVGGARGRVLLQLAQLPGVQTAGNGLGNTAIGELDWDGKVVWRWGAAAQTAYGGSDTTTNAAPGGAAKQHHDWERLANGNTLVLANLVHEVKGFKAPQVLDDVLYEVDPQGKIVWRWMASDHLEEFGFSQAALDQLRNAPPREGAKAVDYLHTNSARALGPNKWYDGGDARFAPDNVIISSRQANIVAIIDKKSGKVVWRLGPDFAPAGGKLPRPVDQLIGQHDPHLIAPGLPGAGNLIVFDNQGEAGYPI</sequence>
<dbReference type="GO" id="GO:0004062">
    <property type="term" value="F:aryl sulfotransferase activity"/>
    <property type="evidence" value="ECO:0007669"/>
    <property type="project" value="InterPro"/>
</dbReference>
<organism evidence="1 2">
    <name type="scientific">Ricinus communis</name>
    <name type="common">Castor bean</name>
    <dbReference type="NCBI Taxonomy" id="3988"/>
    <lineage>
        <taxon>Eukaryota</taxon>
        <taxon>Viridiplantae</taxon>
        <taxon>Streptophyta</taxon>
        <taxon>Embryophyta</taxon>
        <taxon>Tracheophyta</taxon>
        <taxon>Spermatophyta</taxon>
        <taxon>Magnoliopsida</taxon>
        <taxon>eudicotyledons</taxon>
        <taxon>Gunneridae</taxon>
        <taxon>Pentapetalae</taxon>
        <taxon>rosids</taxon>
        <taxon>fabids</taxon>
        <taxon>Malpighiales</taxon>
        <taxon>Euphorbiaceae</taxon>
        <taxon>Acalyphoideae</taxon>
        <taxon>Acalypheae</taxon>
        <taxon>Ricinus</taxon>
    </lineage>
</organism>
<dbReference type="EMBL" id="EQ980323">
    <property type="protein sequence ID" value="EEF25183.1"/>
    <property type="molecule type" value="Genomic_DNA"/>
</dbReference>
<gene>
    <name evidence="1" type="ORF">RCOM_1829740</name>
</gene>
<proteinExistence type="predicted"/>
<dbReference type="InterPro" id="IPR011047">
    <property type="entry name" value="Quinoprotein_ADH-like_sf"/>
</dbReference>
<keyword evidence="2" id="KW-1185">Reference proteome</keyword>
<name>B9TG31_RICCO</name>